<dbReference type="AlphaFoldDB" id="A0A9Q9B2T7"/>
<feature type="region of interest" description="Disordered" evidence="1">
    <location>
        <begin position="1"/>
        <end position="23"/>
    </location>
</feature>
<feature type="compositionally biased region" description="Polar residues" evidence="1">
    <location>
        <begin position="296"/>
        <end position="308"/>
    </location>
</feature>
<dbReference type="OrthoDB" id="5275938at2759"/>
<evidence type="ECO:0000256" key="1">
    <source>
        <dbReference type="SAM" id="MobiDB-lite"/>
    </source>
</evidence>
<feature type="region of interest" description="Disordered" evidence="1">
    <location>
        <begin position="336"/>
        <end position="361"/>
    </location>
</feature>
<feature type="region of interest" description="Disordered" evidence="1">
    <location>
        <begin position="280"/>
        <end position="308"/>
    </location>
</feature>
<dbReference type="EMBL" id="CP099424">
    <property type="protein sequence ID" value="USW55316.1"/>
    <property type="molecule type" value="Genomic_DNA"/>
</dbReference>
<evidence type="ECO:0000313" key="3">
    <source>
        <dbReference type="Proteomes" id="UP001056384"/>
    </source>
</evidence>
<feature type="compositionally biased region" description="Low complexity" evidence="1">
    <location>
        <begin position="349"/>
        <end position="361"/>
    </location>
</feature>
<proteinExistence type="predicted"/>
<feature type="region of interest" description="Disordered" evidence="1">
    <location>
        <begin position="468"/>
        <end position="496"/>
    </location>
</feature>
<protein>
    <recommendedName>
        <fullName evidence="4">BTB domain-containing protein</fullName>
    </recommendedName>
</protein>
<keyword evidence="3" id="KW-1185">Reference proteome</keyword>
<reference evidence="2" key="1">
    <citation type="submission" date="2022-06" db="EMBL/GenBank/DDBJ databases">
        <title>Complete genome sequences of two strains of the flax pathogen Septoria linicola.</title>
        <authorList>
            <person name="Lapalu N."/>
            <person name="Simon A."/>
            <person name="Demenou B."/>
            <person name="Paumier D."/>
            <person name="Guillot M.-P."/>
            <person name="Gout L."/>
            <person name="Valade R."/>
        </authorList>
    </citation>
    <scope>NUCLEOTIDE SEQUENCE</scope>
    <source>
        <strain evidence="2">SE15195</strain>
    </source>
</reference>
<dbReference type="Proteomes" id="UP001056384">
    <property type="component" value="Chromosome 7"/>
</dbReference>
<evidence type="ECO:0000313" key="2">
    <source>
        <dbReference type="EMBL" id="USW55316.1"/>
    </source>
</evidence>
<organism evidence="2 3">
    <name type="scientific">Septoria linicola</name>
    <dbReference type="NCBI Taxonomy" id="215465"/>
    <lineage>
        <taxon>Eukaryota</taxon>
        <taxon>Fungi</taxon>
        <taxon>Dikarya</taxon>
        <taxon>Ascomycota</taxon>
        <taxon>Pezizomycotina</taxon>
        <taxon>Dothideomycetes</taxon>
        <taxon>Dothideomycetidae</taxon>
        <taxon>Mycosphaerellales</taxon>
        <taxon>Mycosphaerellaceae</taxon>
        <taxon>Septoria</taxon>
    </lineage>
</organism>
<sequence>MSDNERAAKRQKRSMPELAIDTTSTPAPDMIVDVCNEGDTILVVKGIAGVPKPVGIRVSSSALSITSPVFRRLLATPGGNAPPTPPTGVEEPRLVYLENDDGDALFLLLNILHLRNDALPARLRPDLLFRFVAICARYECTVAAGRAASQWLDYIYTKTLKASRLFSHTGPSATPATPASAFPPTTPFSAFPPTNDSQTLFKLIEASLTLNDALFFARFTSHFILTQPTITSISEIAPSQTQTQQRLAAVLQARQKQTLQDLRIDLDLLIDPLSEALSEDTKHYPDCAPGDEAQPDGTTTAEEGDNQQQQYCPIDRDAATEFLSALRDANLWPATRWPALTPPQPPSSSFPSTSTSTAAAVGSPSLSSLPTAIVSTLKSFRVPDHDASDACYWCMHVEDRFATALNLVRAMHKDRLWGLCLDCYKAGGTGMGMGVYKGECRYEHFKPGVGKVWQVDVDVDVNGVRDVVKGGDGGDGAGEGEGQGSGGAMAISSTEG</sequence>
<gene>
    <name evidence="2" type="ORF">Slin15195_G086350</name>
</gene>
<evidence type="ECO:0008006" key="4">
    <source>
        <dbReference type="Google" id="ProtNLM"/>
    </source>
</evidence>
<accession>A0A9Q9B2T7</accession>
<feature type="compositionally biased region" description="Gly residues" evidence="1">
    <location>
        <begin position="470"/>
        <end position="487"/>
    </location>
</feature>
<name>A0A9Q9B2T7_9PEZI</name>